<dbReference type="EMBL" id="BMAU01021271">
    <property type="protein sequence ID" value="GFY07235.1"/>
    <property type="molecule type" value="Genomic_DNA"/>
</dbReference>
<gene>
    <name evidence="1" type="primary">TCB1_142</name>
    <name evidence="1" type="ORF">TNCV_1585901</name>
</gene>
<dbReference type="AlphaFoldDB" id="A0A8X6VIH3"/>
<keyword evidence="2" id="KW-1185">Reference proteome</keyword>
<evidence type="ECO:0000313" key="1">
    <source>
        <dbReference type="EMBL" id="GFY07235.1"/>
    </source>
</evidence>
<accession>A0A8X6VIH3</accession>
<sequence>MLGRRIAALQPLATCLPELWRALLDEWCNIPQDQIDNLILSMPRRCKVITFRWELTDFERVMLVVTRRMRHSLLEIVRKINILRYAMSRVYREYIISGIISHQGAVADSVFLMTKTNNVCAE</sequence>
<dbReference type="Proteomes" id="UP000887159">
    <property type="component" value="Unassembled WGS sequence"/>
</dbReference>
<comment type="caution">
    <text evidence="1">The sequence shown here is derived from an EMBL/GenBank/DDBJ whole genome shotgun (WGS) entry which is preliminary data.</text>
</comment>
<reference evidence="1" key="1">
    <citation type="submission" date="2020-08" db="EMBL/GenBank/DDBJ databases">
        <title>Multicomponent nature underlies the extraordinary mechanical properties of spider dragline silk.</title>
        <authorList>
            <person name="Kono N."/>
            <person name="Nakamura H."/>
            <person name="Mori M."/>
            <person name="Yoshida Y."/>
            <person name="Ohtoshi R."/>
            <person name="Malay A.D."/>
            <person name="Moran D.A.P."/>
            <person name="Tomita M."/>
            <person name="Numata K."/>
            <person name="Arakawa K."/>
        </authorList>
    </citation>
    <scope>NUCLEOTIDE SEQUENCE</scope>
</reference>
<protein>
    <submittedName>
        <fullName evidence="1">Transposable element Tcb1 transposase</fullName>
    </submittedName>
</protein>
<name>A0A8X6VIH3_TRICX</name>
<dbReference type="Gene3D" id="3.30.420.10">
    <property type="entry name" value="Ribonuclease H-like superfamily/Ribonuclease H"/>
    <property type="match status" value="1"/>
</dbReference>
<dbReference type="InterPro" id="IPR036397">
    <property type="entry name" value="RNaseH_sf"/>
</dbReference>
<organism evidence="1 2">
    <name type="scientific">Trichonephila clavipes</name>
    <name type="common">Golden silk orbweaver</name>
    <name type="synonym">Nephila clavipes</name>
    <dbReference type="NCBI Taxonomy" id="2585209"/>
    <lineage>
        <taxon>Eukaryota</taxon>
        <taxon>Metazoa</taxon>
        <taxon>Ecdysozoa</taxon>
        <taxon>Arthropoda</taxon>
        <taxon>Chelicerata</taxon>
        <taxon>Arachnida</taxon>
        <taxon>Araneae</taxon>
        <taxon>Araneomorphae</taxon>
        <taxon>Entelegynae</taxon>
        <taxon>Araneoidea</taxon>
        <taxon>Nephilidae</taxon>
        <taxon>Trichonephila</taxon>
    </lineage>
</organism>
<proteinExistence type="predicted"/>
<dbReference type="GO" id="GO:0003676">
    <property type="term" value="F:nucleic acid binding"/>
    <property type="evidence" value="ECO:0007669"/>
    <property type="project" value="InterPro"/>
</dbReference>
<evidence type="ECO:0000313" key="2">
    <source>
        <dbReference type="Proteomes" id="UP000887159"/>
    </source>
</evidence>